<accession>A0A6S7K1J1</accession>
<protein>
    <submittedName>
        <fullName evidence="1">Ephrin type-A receptor 4-A-like isoform X3</fullName>
    </submittedName>
</protein>
<evidence type="ECO:0000313" key="2">
    <source>
        <dbReference type="Proteomes" id="UP001152795"/>
    </source>
</evidence>
<dbReference type="Proteomes" id="UP001152795">
    <property type="component" value="Unassembled WGS sequence"/>
</dbReference>
<keyword evidence="1" id="KW-0675">Receptor</keyword>
<organism evidence="1 2">
    <name type="scientific">Paramuricea clavata</name>
    <name type="common">Red gorgonian</name>
    <name type="synonym">Violescent sea-whip</name>
    <dbReference type="NCBI Taxonomy" id="317549"/>
    <lineage>
        <taxon>Eukaryota</taxon>
        <taxon>Metazoa</taxon>
        <taxon>Cnidaria</taxon>
        <taxon>Anthozoa</taxon>
        <taxon>Octocorallia</taxon>
        <taxon>Malacalcyonacea</taxon>
        <taxon>Plexauridae</taxon>
        <taxon>Paramuricea</taxon>
    </lineage>
</organism>
<keyword evidence="2" id="KW-1185">Reference proteome</keyword>
<dbReference type="AlphaFoldDB" id="A0A6S7K1J1"/>
<dbReference type="InterPro" id="IPR008979">
    <property type="entry name" value="Galactose-bd-like_sf"/>
</dbReference>
<dbReference type="EMBL" id="CACRXK020011660">
    <property type="protein sequence ID" value="CAB4021851.1"/>
    <property type="molecule type" value="Genomic_DNA"/>
</dbReference>
<sequence length="231" mass="26136">MDEQHVKTCGTGSTADFWFVTKFVDLGSSYADVIYVHVEAGFTLCDNPGTRKKVQCPSNYFEVYINRGKDKPVVREDNLLDLFSPVHNITNNTLLSTTLSKQTQTFSFNSNETKGVTFAVRSKGACGKIMNMTMYYYYCEETYINSVRLKRTVSPVSGSKLVTANCSQNSLASNNMTRLEGHCYSNGSWNMNNDFKCLCIEGHESNTNSGCSRKFNVFRTMLRKLKQQQQQ</sequence>
<dbReference type="Pfam" id="PF01404">
    <property type="entry name" value="Ephrin_lbd"/>
    <property type="match status" value="1"/>
</dbReference>
<dbReference type="InterPro" id="IPR001090">
    <property type="entry name" value="Ephrin_rcpt_lig-bd_dom"/>
</dbReference>
<gene>
    <name evidence="1" type="ORF">PACLA_8A085778</name>
</gene>
<dbReference type="PROSITE" id="PS51550">
    <property type="entry name" value="EPH_LBD"/>
    <property type="match status" value="1"/>
</dbReference>
<comment type="caution">
    <text evidence="1">The sequence shown here is derived from an EMBL/GenBank/DDBJ whole genome shotgun (WGS) entry which is preliminary data.</text>
</comment>
<dbReference type="SUPFAM" id="SSF49785">
    <property type="entry name" value="Galactose-binding domain-like"/>
    <property type="match status" value="1"/>
</dbReference>
<dbReference type="Gene3D" id="2.60.120.260">
    <property type="entry name" value="Galactose-binding domain-like"/>
    <property type="match status" value="1"/>
</dbReference>
<evidence type="ECO:0000313" key="1">
    <source>
        <dbReference type="EMBL" id="CAB4021851.1"/>
    </source>
</evidence>
<name>A0A6S7K1J1_PARCT</name>
<reference evidence="1" key="1">
    <citation type="submission" date="2020-04" db="EMBL/GenBank/DDBJ databases">
        <authorList>
            <person name="Alioto T."/>
            <person name="Alioto T."/>
            <person name="Gomez Garrido J."/>
        </authorList>
    </citation>
    <scope>NUCLEOTIDE SEQUENCE</scope>
    <source>
        <strain evidence="1">A484AB</strain>
    </source>
</reference>
<proteinExistence type="predicted"/>